<dbReference type="Proteomes" id="UP000664779">
    <property type="component" value="Unassembled WGS sequence"/>
</dbReference>
<comment type="caution">
    <text evidence="7">The sequence shown here is derived from an EMBL/GenBank/DDBJ whole genome shotgun (WGS) entry which is preliminary data.</text>
</comment>
<keyword evidence="1" id="KW-0805">Transcription regulation</keyword>
<dbReference type="PANTHER" id="PTHR47506">
    <property type="entry name" value="TRANSCRIPTIONAL REGULATORY PROTEIN"/>
    <property type="match status" value="1"/>
</dbReference>
<evidence type="ECO:0000259" key="6">
    <source>
        <dbReference type="PROSITE" id="PS50977"/>
    </source>
</evidence>
<dbReference type="InterPro" id="IPR036271">
    <property type="entry name" value="Tet_transcr_reg_TetR-rel_C_sf"/>
</dbReference>
<dbReference type="SUPFAM" id="SSF48498">
    <property type="entry name" value="Tetracyclin repressor-like, C-terminal domain"/>
    <property type="match status" value="1"/>
</dbReference>
<evidence type="ECO:0000256" key="5">
    <source>
        <dbReference type="SAM" id="MobiDB-lite"/>
    </source>
</evidence>
<evidence type="ECO:0000256" key="2">
    <source>
        <dbReference type="ARBA" id="ARBA00023125"/>
    </source>
</evidence>
<dbReference type="InterPro" id="IPR001647">
    <property type="entry name" value="HTH_TetR"/>
</dbReference>
<accession>A0A939ES20</accession>
<keyword evidence="3" id="KW-0804">Transcription</keyword>
<keyword evidence="2 4" id="KW-0238">DNA-binding</keyword>
<dbReference type="EMBL" id="JAFLNF010000005">
    <property type="protein sequence ID" value="MBO0346069.1"/>
    <property type="molecule type" value="Genomic_DNA"/>
</dbReference>
<dbReference type="PROSITE" id="PS50977">
    <property type="entry name" value="HTH_TETR_2"/>
    <property type="match status" value="1"/>
</dbReference>
<dbReference type="InterPro" id="IPR009057">
    <property type="entry name" value="Homeodomain-like_sf"/>
</dbReference>
<dbReference type="Pfam" id="PF00440">
    <property type="entry name" value="TetR_N"/>
    <property type="match status" value="1"/>
</dbReference>
<evidence type="ECO:0000256" key="1">
    <source>
        <dbReference type="ARBA" id="ARBA00023015"/>
    </source>
</evidence>
<evidence type="ECO:0000256" key="4">
    <source>
        <dbReference type="PROSITE-ProRule" id="PRU00335"/>
    </source>
</evidence>
<proteinExistence type="predicted"/>
<name>A0A939ES20_9HYPH</name>
<evidence type="ECO:0000313" key="8">
    <source>
        <dbReference type="Proteomes" id="UP000664779"/>
    </source>
</evidence>
<dbReference type="Gene3D" id="1.10.357.10">
    <property type="entry name" value="Tetracycline Repressor, domain 2"/>
    <property type="match status" value="1"/>
</dbReference>
<dbReference type="PANTHER" id="PTHR47506:SF6">
    <property type="entry name" value="HTH-TYPE TRANSCRIPTIONAL REPRESSOR NEMR"/>
    <property type="match status" value="1"/>
</dbReference>
<dbReference type="RefSeq" id="WP_206941246.1">
    <property type="nucleotide sequence ID" value="NZ_JAFLNF010000005.1"/>
</dbReference>
<feature type="region of interest" description="Disordered" evidence="5">
    <location>
        <begin position="1"/>
        <end position="28"/>
    </location>
</feature>
<evidence type="ECO:0000313" key="7">
    <source>
        <dbReference type="EMBL" id="MBO0346069.1"/>
    </source>
</evidence>
<feature type="DNA-binding region" description="H-T-H motif" evidence="4">
    <location>
        <begin position="49"/>
        <end position="68"/>
    </location>
</feature>
<dbReference type="AlphaFoldDB" id="A0A939ES20"/>
<sequence length="215" mass="23684">MTDLAQSMSATSAAKRGRPKKDPATAQARQKLIRSGLIHLTERGYSSVGVDEVLTHAGVPKGSFYHYFRNKEEFGGQLISAYHAYFSAKLHISFSNPKLPALKRLAAFVEDAEAGMARHGFRRGCLVGNLGQEMAALPESFRSQLICVLEDWQARTAKCLRLAQDEGTLSSTQDAKALAAFFWIGWEGAVLRSKLERDAAPLRIFSNSFFTLLTA</sequence>
<organism evidence="7 8">
    <name type="scientific">Roseibium limicola</name>
    <dbReference type="NCBI Taxonomy" id="2816037"/>
    <lineage>
        <taxon>Bacteria</taxon>
        <taxon>Pseudomonadati</taxon>
        <taxon>Pseudomonadota</taxon>
        <taxon>Alphaproteobacteria</taxon>
        <taxon>Hyphomicrobiales</taxon>
        <taxon>Stappiaceae</taxon>
        <taxon>Roseibium</taxon>
    </lineage>
</organism>
<dbReference type="GO" id="GO:0003677">
    <property type="term" value="F:DNA binding"/>
    <property type="evidence" value="ECO:0007669"/>
    <property type="project" value="UniProtKB-UniRule"/>
</dbReference>
<dbReference type="SUPFAM" id="SSF46689">
    <property type="entry name" value="Homeodomain-like"/>
    <property type="match status" value="1"/>
</dbReference>
<reference evidence="7" key="1">
    <citation type="submission" date="2021-03" db="EMBL/GenBank/DDBJ databases">
        <title>Roseibium sp. CAU 1637 isolated from Incheon.</title>
        <authorList>
            <person name="Kim W."/>
        </authorList>
    </citation>
    <scope>NUCLEOTIDE SEQUENCE</scope>
    <source>
        <strain evidence="7">CAU 1637</strain>
    </source>
</reference>
<gene>
    <name evidence="7" type="ORF">J0X15_12625</name>
</gene>
<keyword evidence="8" id="KW-1185">Reference proteome</keyword>
<dbReference type="Pfam" id="PF16925">
    <property type="entry name" value="TetR_C_13"/>
    <property type="match status" value="1"/>
</dbReference>
<feature type="compositionally biased region" description="Polar residues" evidence="5">
    <location>
        <begin position="1"/>
        <end position="12"/>
    </location>
</feature>
<protein>
    <submittedName>
        <fullName evidence="7">TetR/AcrR family transcriptional regulator</fullName>
    </submittedName>
</protein>
<dbReference type="InterPro" id="IPR011075">
    <property type="entry name" value="TetR_C"/>
</dbReference>
<evidence type="ECO:0000256" key="3">
    <source>
        <dbReference type="ARBA" id="ARBA00023163"/>
    </source>
</evidence>
<feature type="domain" description="HTH tetR-type" evidence="6">
    <location>
        <begin position="26"/>
        <end position="86"/>
    </location>
</feature>